<evidence type="ECO:0000256" key="7">
    <source>
        <dbReference type="HAMAP-Rule" id="MF_00201"/>
    </source>
</evidence>
<reference evidence="10 11" key="1">
    <citation type="journal article" date="2016" name="Nat. Commun.">
        <title>Thousands of microbial genomes shed light on interconnected biogeochemical processes in an aquifer system.</title>
        <authorList>
            <person name="Anantharaman K."/>
            <person name="Brown C.T."/>
            <person name="Hug L.A."/>
            <person name="Sharon I."/>
            <person name="Castelle C.J."/>
            <person name="Probst A.J."/>
            <person name="Thomas B.C."/>
            <person name="Singh A."/>
            <person name="Wilkins M.J."/>
            <person name="Karaoz U."/>
            <person name="Brodie E.L."/>
            <person name="Williams K.H."/>
            <person name="Hubbard S.S."/>
            <person name="Banfield J.F."/>
        </authorList>
    </citation>
    <scope>NUCLEOTIDE SEQUENCE [LARGE SCALE GENOMIC DNA]</scope>
</reference>
<comment type="caution">
    <text evidence="10">The sequence shown here is derived from an EMBL/GenBank/DDBJ whole genome shotgun (WGS) entry which is preliminary data.</text>
</comment>
<evidence type="ECO:0000313" key="11">
    <source>
        <dbReference type="Proteomes" id="UP000177947"/>
    </source>
</evidence>
<dbReference type="PANTHER" id="PTHR33991">
    <property type="entry name" value="DNA REPAIR PROTEIN RECO"/>
    <property type="match status" value="1"/>
</dbReference>
<dbReference type="Gene3D" id="2.40.50.140">
    <property type="entry name" value="Nucleic acid-binding proteins"/>
    <property type="match status" value="1"/>
</dbReference>
<dbReference type="SUPFAM" id="SSF57863">
    <property type="entry name" value="ArfGap/RecO-like zinc finger"/>
    <property type="match status" value="1"/>
</dbReference>
<comment type="function">
    <text evidence="7">Involved in DNA repair and RecF pathway recombination.</text>
</comment>
<evidence type="ECO:0000256" key="2">
    <source>
        <dbReference type="ARBA" id="ARBA00021310"/>
    </source>
</evidence>
<comment type="similarity">
    <text evidence="1 7">Belongs to the RecO family.</text>
</comment>
<dbReference type="InterPro" id="IPR003717">
    <property type="entry name" value="RecO"/>
</dbReference>
<sequence length="222" mass="25468">MFHTQGIVLKKNIHREFNEIFVVYTKDSGKIEIMGRGTKKPLAKLASHLQIFDLVDIEFVLGKKFKTLTGANLIKNTGVSAARISFFDFLDDIIGPDDVDESIWNLILDFISQDTDSLTNSFFKFCLISLAGFSPDLRNCNSCKRTLKEKDHFFSFKERGIICGNCALKNDSMAFPILSSTIKIMRVFKKQNKDLMMKLKLSKKELNDLERTLEYLKNLVLY</sequence>
<dbReference type="GO" id="GO:0043590">
    <property type="term" value="C:bacterial nucleoid"/>
    <property type="evidence" value="ECO:0007669"/>
    <property type="project" value="TreeGrafter"/>
</dbReference>
<dbReference type="Proteomes" id="UP000177947">
    <property type="component" value="Unassembled WGS sequence"/>
</dbReference>
<dbReference type="Gene3D" id="1.20.1440.120">
    <property type="entry name" value="Recombination protein O, C-terminal domain"/>
    <property type="match status" value="1"/>
</dbReference>
<keyword evidence="3 7" id="KW-0227">DNA damage</keyword>
<evidence type="ECO:0000256" key="6">
    <source>
        <dbReference type="ARBA" id="ARBA00033409"/>
    </source>
</evidence>
<evidence type="ECO:0000256" key="8">
    <source>
        <dbReference type="SAM" id="Coils"/>
    </source>
</evidence>
<evidence type="ECO:0000256" key="5">
    <source>
        <dbReference type="ARBA" id="ARBA00023204"/>
    </source>
</evidence>
<feature type="domain" description="DNA replication/recombination mediator RecO N-terminal" evidence="9">
    <location>
        <begin position="2"/>
        <end position="75"/>
    </location>
</feature>
<evidence type="ECO:0000259" key="9">
    <source>
        <dbReference type="Pfam" id="PF11967"/>
    </source>
</evidence>
<evidence type="ECO:0000313" key="10">
    <source>
        <dbReference type="EMBL" id="OGD39216.1"/>
    </source>
</evidence>
<protein>
    <recommendedName>
        <fullName evidence="2 7">DNA repair protein RecO</fullName>
    </recommendedName>
    <alternativeName>
        <fullName evidence="6 7">Recombination protein O</fullName>
    </alternativeName>
</protein>
<evidence type="ECO:0000256" key="1">
    <source>
        <dbReference type="ARBA" id="ARBA00007452"/>
    </source>
</evidence>
<dbReference type="HAMAP" id="MF_00201">
    <property type="entry name" value="RecO"/>
    <property type="match status" value="1"/>
</dbReference>
<dbReference type="Pfam" id="PF11967">
    <property type="entry name" value="RecO_N"/>
    <property type="match status" value="1"/>
</dbReference>
<evidence type="ECO:0000256" key="4">
    <source>
        <dbReference type="ARBA" id="ARBA00023172"/>
    </source>
</evidence>
<dbReference type="InterPro" id="IPR037278">
    <property type="entry name" value="ARFGAP/RecO"/>
</dbReference>
<gene>
    <name evidence="7" type="primary">recO</name>
    <name evidence="10" type="ORF">A2907_02665</name>
</gene>
<dbReference type="InterPro" id="IPR012340">
    <property type="entry name" value="NA-bd_OB-fold"/>
</dbReference>
<feature type="coiled-coil region" evidence="8">
    <location>
        <begin position="192"/>
        <end position="219"/>
    </location>
</feature>
<dbReference type="SUPFAM" id="SSF50249">
    <property type="entry name" value="Nucleic acid-binding proteins"/>
    <property type="match status" value="1"/>
</dbReference>
<dbReference type="Pfam" id="PF02565">
    <property type="entry name" value="RecO_C"/>
    <property type="match status" value="1"/>
</dbReference>
<dbReference type="InterPro" id="IPR022572">
    <property type="entry name" value="DNA_rep/recomb_RecO_N"/>
</dbReference>
<dbReference type="AlphaFoldDB" id="A0A1F5C8P5"/>
<evidence type="ECO:0000256" key="3">
    <source>
        <dbReference type="ARBA" id="ARBA00022763"/>
    </source>
</evidence>
<dbReference type="GO" id="GO:0006310">
    <property type="term" value="P:DNA recombination"/>
    <property type="evidence" value="ECO:0007669"/>
    <property type="project" value="UniProtKB-UniRule"/>
</dbReference>
<dbReference type="EMBL" id="MEYQ01000013">
    <property type="protein sequence ID" value="OGD39216.1"/>
    <property type="molecule type" value="Genomic_DNA"/>
</dbReference>
<keyword evidence="5 7" id="KW-0234">DNA repair</keyword>
<accession>A0A1F5C8P5</accession>
<keyword evidence="8" id="KW-0175">Coiled coil</keyword>
<dbReference type="InterPro" id="IPR042242">
    <property type="entry name" value="RecO_C"/>
</dbReference>
<dbReference type="GO" id="GO:0006302">
    <property type="term" value="P:double-strand break repair"/>
    <property type="evidence" value="ECO:0007669"/>
    <property type="project" value="TreeGrafter"/>
</dbReference>
<dbReference type="PANTHER" id="PTHR33991:SF1">
    <property type="entry name" value="DNA REPAIR PROTEIN RECO"/>
    <property type="match status" value="1"/>
</dbReference>
<name>A0A1F5C8P5_9BACT</name>
<keyword evidence="4 7" id="KW-0233">DNA recombination</keyword>
<organism evidence="10 11">
    <name type="scientific">Candidatus Azambacteria bacterium RIFCSPLOWO2_01_FULL_37_9</name>
    <dbReference type="NCBI Taxonomy" id="1797297"/>
    <lineage>
        <taxon>Bacteria</taxon>
        <taxon>Candidatus Azamiibacteriota</taxon>
    </lineage>
</organism>
<proteinExistence type="inferred from homology"/>